<dbReference type="Proteomes" id="UP000095431">
    <property type="component" value="Unassembled WGS sequence"/>
</dbReference>
<gene>
    <name evidence="1" type="ORF">ERS852478_01475</name>
</gene>
<dbReference type="AlphaFoldDB" id="A0A174B4G1"/>
<dbReference type="EMBL" id="CYZN01000008">
    <property type="protein sequence ID" value="CUN95293.1"/>
    <property type="molecule type" value="Genomic_DNA"/>
</dbReference>
<evidence type="ECO:0000313" key="1">
    <source>
        <dbReference type="EMBL" id="CUN95293.1"/>
    </source>
</evidence>
<evidence type="ECO:0000313" key="2">
    <source>
        <dbReference type="Proteomes" id="UP000095431"/>
    </source>
</evidence>
<proteinExistence type="predicted"/>
<name>A0A174B4G1_9FIRM</name>
<dbReference type="RefSeq" id="WP_055200115.1">
    <property type="nucleotide sequence ID" value="NZ_BTHH01000009.1"/>
</dbReference>
<organism evidence="1 2">
    <name type="scientific">Blautia wexlerae</name>
    <dbReference type="NCBI Taxonomy" id="418240"/>
    <lineage>
        <taxon>Bacteria</taxon>
        <taxon>Bacillati</taxon>
        <taxon>Bacillota</taxon>
        <taxon>Clostridia</taxon>
        <taxon>Lachnospirales</taxon>
        <taxon>Lachnospiraceae</taxon>
        <taxon>Blautia</taxon>
    </lineage>
</organism>
<protein>
    <submittedName>
        <fullName evidence="1">Uncharacterized protein</fullName>
    </submittedName>
</protein>
<accession>A0A174B4G1</accession>
<reference evidence="1 2" key="1">
    <citation type="submission" date="2015-09" db="EMBL/GenBank/DDBJ databases">
        <authorList>
            <consortium name="Pathogen Informatics"/>
        </authorList>
    </citation>
    <scope>NUCLEOTIDE SEQUENCE [LARGE SCALE GENOMIC DNA]</scope>
    <source>
        <strain evidence="1 2">2789STDY5834863</strain>
    </source>
</reference>
<sequence>MENMHLEPITKEILEMLAKYTFTPERNFGIYDNISISGDGEYIEFYGETVNKEPVYDKHGELMDYNYSVKSMARRYRRDKFSGEYFEY</sequence>